<protein>
    <submittedName>
        <fullName evidence="2">Uncharacterized protein</fullName>
    </submittedName>
</protein>
<accession>A0A6J5NTY8</accession>
<gene>
    <name evidence="2" type="ORF">UFOVP785_35</name>
</gene>
<evidence type="ECO:0000313" key="2">
    <source>
        <dbReference type="EMBL" id="CAB4162403.1"/>
    </source>
</evidence>
<sequence>MANSLKFSKEELKRKLKERARYVAGQVTASFFDSVSQNMPVENGHAHETLGMALMKVGELEGVMQVASEMLSRASGDPEAASRGYGMTKESSKGFSVTVGTSVGFVKKLNDGQTITPGDSSGSTGKKEPGTEGQLYGPRTDYGKGFLMWEDAGGRQYALSANWGPLGFFERAKEAADQTAHNLGAF</sequence>
<name>A0A6J5NTY8_9CAUD</name>
<feature type="region of interest" description="Disordered" evidence="1">
    <location>
        <begin position="110"/>
        <end position="138"/>
    </location>
</feature>
<feature type="compositionally biased region" description="Polar residues" evidence="1">
    <location>
        <begin position="111"/>
        <end position="124"/>
    </location>
</feature>
<proteinExistence type="predicted"/>
<dbReference type="EMBL" id="LR796736">
    <property type="protein sequence ID" value="CAB4162403.1"/>
    <property type="molecule type" value="Genomic_DNA"/>
</dbReference>
<reference evidence="2" key="1">
    <citation type="submission" date="2020-04" db="EMBL/GenBank/DDBJ databases">
        <authorList>
            <person name="Chiriac C."/>
            <person name="Salcher M."/>
            <person name="Ghai R."/>
            <person name="Kavagutti S V."/>
        </authorList>
    </citation>
    <scope>NUCLEOTIDE SEQUENCE</scope>
</reference>
<evidence type="ECO:0000256" key="1">
    <source>
        <dbReference type="SAM" id="MobiDB-lite"/>
    </source>
</evidence>
<organism evidence="2">
    <name type="scientific">uncultured Caudovirales phage</name>
    <dbReference type="NCBI Taxonomy" id="2100421"/>
    <lineage>
        <taxon>Viruses</taxon>
        <taxon>Duplodnaviria</taxon>
        <taxon>Heunggongvirae</taxon>
        <taxon>Uroviricota</taxon>
        <taxon>Caudoviricetes</taxon>
        <taxon>Peduoviridae</taxon>
        <taxon>Maltschvirus</taxon>
        <taxon>Maltschvirus maltsch</taxon>
    </lineage>
</organism>